<dbReference type="Proteomes" id="UP001066276">
    <property type="component" value="Chromosome 6"/>
</dbReference>
<evidence type="ECO:0008006" key="4">
    <source>
        <dbReference type="Google" id="ProtNLM"/>
    </source>
</evidence>
<sequence>MQGKPRLSWLACPLNITVSGTAVRATLGACAAVQWCQLGACHTRTRAVSLRPPVSRAPLTSGRLNKSPVGGRFKQGKFVQLQSLSRKRLGDTVPSVCKHRHNTGHRVKRAMSCEAVSSDTEHPKTGEAVGAYLQLGLP</sequence>
<keyword evidence="3" id="KW-1185">Reference proteome</keyword>
<accession>A0AAV7QLC0</accession>
<comment type="caution">
    <text evidence="2">The sequence shown here is derived from an EMBL/GenBank/DDBJ whole genome shotgun (WGS) entry which is preliminary data.</text>
</comment>
<gene>
    <name evidence="2" type="ORF">NDU88_007573</name>
</gene>
<protein>
    <recommendedName>
        <fullName evidence="4">Secreted protein</fullName>
    </recommendedName>
</protein>
<proteinExistence type="predicted"/>
<reference evidence="2" key="1">
    <citation type="journal article" date="2022" name="bioRxiv">
        <title>Sequencing and chromosome-scale assembly of the giantPleurodeles waltlgenome.</title>
        <authorList>
            <person name="Brown T."/>
            <person name="Elewa A."/>
            <person name="Iarovenko S."/>
            <person name="Subramanian E."/>
            <person name="Araus A.J."/>
            <person name="Petzold A."/>
            <person name="Susuki M."/>
            <person name="Suzuki K.-i.T."/>
            <person name="Hayashi T."/>
            <person name="Toyoda A."/>
            <person name="Oliveira C."/>
            <person name="Osipova E."/>
            <person name="Leigh N.D."/>
            <person name="Simon A."/>
            <person name="Yun M.H."/>
        </authorList>
    </citation>
    <scope>NUCLEOTIDE SEQUENCE</scope>
    <source>
        <strain evidence="2">20211129_DDA</strain>
        <tissue evidence="2">Liver</tissue>
    </source>
</reference>
<evidence type="ECO:0000313" key="3">
    <source>
        <dbReference type="Proteomes" id="UP001066276"/>
    </source>
</evidence>
<dbReference type="AlphaFoldDB" id="A0AAV7QLC0"/>
<evidence type="ECO:0000256" key="1">
    <source>
        <dbReference type="SAM" id="SignalP"/>
    </source>
</evidence>
<feature type="chain" id="PRO_5043989576" description="Secreted protein" evidence="1">
    <location>
        <begin position="23"/>
        <end position="138"/>
    </location>
</feature>
<evidence type="ECO:0000313" key="2">
    <source>
        <dbReference type="EMBL" id="KAJ1141239.1"/>
    </source>
</evidence>
<name>A0AAV7QLC0_PLEWA</name>
<organism evidence="2 3">
    <name type="scientific">Pleurodeles waltl</name>
    <name type="common">Iberian ribbed newt</name>
    <dbReference type="NCBI Taxonomy" id="8319"/>
    <lineage>
        <taxon>Eukaryota</taxon>
        <taxon>Metazoa</taxon>
        <taxon>Chordata</taxon>
        <taxon>Craniata</taxon>
        <taxon>Vertebrata</taxon>
        <taxon>Euteleostomi</taxon>
        <taxon>Amphibia</taxon>
        <taxon>Batrachia</taxon>
        <taxon>Caudata</taxon>
        <taxon>Salamandroidea</taxon>
        <taxon>Salamandridae</taxon>
        <taxon>Pleurodelinae</taxon>
        <taxon>Pleurodeles</taxon>
    </lineage>
</organism>
<feature type="signal peptide" evidence="1">
    <location>
        <begin position="1"/>
        <end position="22"/>
    </location>
</feature>
<keyword evidence="1" id="KW-0732">Signal</keyword>
<dbReference type="EMBL" id="JANPWB010000010">
    <property type="protein sequence ID" value="KAJ1141239.1"/>
    <property type="molecule type" value="Genomic_DNA"/>
</dbReference>